<evidence type="ECO:0000313" key="4">
    <source>
        <dbReference type="EMBL" id="KZX11126.1"/>
    </source>
</evidence>
<organism evidence="4 5">
    <name type="scientific">Methanobrevibacter filiformis</name>
    <dbReference type="NCBI Taxonomy" id="55758"/>
    <lineage>
        <taxon>Archaea</taxon>
        <taxon>Methanobacteriati</taxon>
        <taxon>Methanobacteriota</taxon>
        <taxon>Methanomada group</taxon>
        <taxon>Methanobacteria</taxon>
        <taxon>Methanobacteriales</taxon>
        <taxon>Methanobacteriaceae</taxon>
        <taxon>Methanobrevibacter</taxon>
    </lineage>
</organism>
<feature type="compositionally biased region" description="Pro residues" evidence="1">
    <location>
        <begin position="82"/>
        <end position="97"/>
    </location>
</feature>
<dbReference type="EMBL" id="LWMT01000255">
    <property type="protein sequence ID" value="KZX11126.1"/>
    <property type="molecule type" value="Genomic_DNA"/>
</dbReference>
<reference evidence="4 5" key="1">
    <citation type="submission" date="2016-04" db="EMBL/GenBank/DDBJ databases">
        <title>Genome sequence of Methanobrevibacter filiformis DSM 11501.</title>
        <authorList>
            <person name="Poehlein A."/>
            <person name="Seedorf H."/>
            <person name="Daniel R."/>
        </authorList>
    </citation>
    <scope>NUCLEOTIDE SEQUENCE [LARGE SCALE GENOMIC DNA]</scope>
    <source>
        <strain evidence="4 5">DSM 11501</strain>
    </source>
</reference>
<feature type="domain" description="DUF11" evidence="3">
    <location>
        <begin position="3"/>
        <end position="73"/>
    </location>
</feature>
<gene>
    <name evidence="4" type="ORF">MBFIL_15230</name>
</gene>
<dbReference type="PATRIC" id="fig|55758.3.peg.1719"/>
<dbReference type="AlphaFoldDB" id="A0A165ZT25"/>
<dbReference type="Pfam" id="PF01345">
    <property type="entry name" value="DUF11"/>
    <property type="match status" value="1"/>
</dbReference>
<keyword evidence="5" id="KW-1185">Reference proteome</keyword>
<feature type="region of interest" description="Disordered" evidence="1">
    <location>
        <begin position="61"/>
        <end position="103"/>
    </location>
</feature>
<accession>A0A165ZT25</accession>
<sequence>MNIPDEFKHASFNSEYGSYDSNTSIWTIGNLNAGETSTAEFKAIATKEGIHEISASVESNEFDIDNSTTKHSVNIKVDPTNNPQPQPKPQPQPPKPQPQHVNGKVAMKKTGIPIVIVIIIIIIIIISLLAYTGIRRKRY</sequence>
<protein>
    <recommendedName>
        <fullName evidence="3">DUF11 domain-containing protein</fullName>
    </recommendedName>
</protein>
<comment type="caution">
    <text evidence="4">The sequence shown here is derived from an EMBL/GenBank/DDBJ whole genome shotgun (WGS) entry which is preliminary data.</text>
</comment>
<feature type="transmembrane region" description="Helical" evidence="2">
    <location>
        <begin position="112"/>
        <end position="134"/>
    </location>
</feature>
<keyword evidence="2" id="KW-1133">Transmembrane helix</keyword>
<dbReference type="InterPro" id="IPR001434">
    <property type="entry name" value="OmcB-like_DUF11"/>
</dbReference>
<name>A0A165ZT25_9EURY</name>
<dbReference type="Proteomes" id="UP000077066">
    <property type="component" value="Unassembled WGS sequence"/>
</dbReference>
<evidence type="ECO:0000256" key="2">
    <source>
        <dbReference type="SAM" id="Phobius"/>
    </source>
</evidence>
<evidence type="ECO:0000259" key="3">
    <source>
        <dbReference type="Pfam" id="PF01345"/>
    </source>
</evidence>
<keyword evidence="2" id="KW-0812">Transmembrane</keyword>
<evidence type="ECO:0000256" key="1">
    <source>
        <dbReference type="SAM" id="MobiDB-lite"/>
    </source>
</evidence>
<proteinExistence type="predicted"/>
<keyword evidence="2" id="KW-0472">Membrane</keyword>
<evidence type="ECO:0000313" key="5">
    <source>
        <dbReference type="Proteomes" id="UP000077066"/>
    </source>
</evidence>